<name>A0ABP9LU27_9GAMM</name>
<sequence length="192" mass="21141">MNESTQGLHTTSGARPAGAPQTVAEALGQVVWLLSQSALHRELKLKDLEWSFMPPIMNEQFRLFRLGAMPALDQVPAEQFGMAGMTREGLEHLPLGVAIWAYLSEEAEAKLERGEHLALQDWRSGDRLWLVEFVTPFATPQNGLAEVMMMDLLAGPFAGKTVHLHRTDPQTGRRDKIKLNGAGVAPVAPTNH</sequence>
<protein>
    <recommendedName>
        <fullName evidence="2">RTX toxin-activating lysine-acyltransferase</fullName>
        <ecNumber evidence="2">2.3.1.-</ecNumber>
    </recommendedName>
</protein>
<keyword evidence="4" id="KW-1185">Reference proteome</keyword>
<comment type="function">
    <text evidence="2">Involved in fatty acylation of protoxin at internal lysine residues, thereby converting it to the active toxin.</text>
</comment>
<dbReference type="Pfam" id="PF02794">
    <property type="entry name" value="HlyC"/>
    <property type="match status" value="2"/>
</dbReference>
<keyword evidence="2" id="KW-0963">Cytoplasm</keyword>
<reference evidence="4" key="1">
    <citation type="journal article" date="2019" name="Int. J. Syst. Evol. Microbiol.">
        <title>The Global Catalogue of Microorganisms (GCM) 10K type strain sequencing project: providing services to taxonomists for standard genome sequencing and annotation.</title>
        <authorList>
            <consortium name="The Broad Institute Genomics Platform"/>
            <consortium name="The Broad Institute Genome Sequencing Center for Infectious Disease"/>
            <person name="Wu L."/>
            <person name="Ma J."/>
        </authorList>
    </citation>
    <scope>NUCLEOTIDE SEQUENCE [LARGE SCALE GENOMIC DNA]</scope>
    <source>
        <strain evidence="4">JCM 19212</strain>
    </source>
</reference>
<dbReference type="EC" id="2.3.1.-" evidence="2"/>
<comment type="caution">
    <text evidence="3">The sequence shown here is derived from an EMBL/GenBank/DDBJ whole genome shotgun (WGS) entry which is preliminary data.</text>
</comment>
<dbReference type="Proteomes" id="UP001501083">
    <property type="component" value="Unassembled WGS sequence"/>
</dbReference>
<evidence type="ECO:0000313" key="4">
    <source>
        <dbReference type="Proteomes" id="UP001501083"/>
    </source>
</evidence>
<accession>A0ABP9LU27</accession>
<evidence type="ECO:0000256" key="2">
    <source>
        <dbReference type="RuleBase" id="RU368102"/>
    </source>
</evidence>
<dbReference type="InterPro" id="IPR003996">
    <property type="entry name" value="RTX_toxin-activating_protC_bac"/>
</dbReference>
<keyword evidence="2" id="KW-0204">Cytolysis</keyword>
<proteinExistence type="inferred from homology"/>
<evidence type="ECO:0000313" key="3">
    <source>
        <dbReference type="EMBL" id="GAA5083085.1"/>
    </source>
</evidence>
<organism evidence="3 4">
    <name type="scientific">Lysobacter panacisoli</name>
    <dbReference type="NCBI Taxonomy" id="1255263"/>
    <lineage>
        <taxon>Bacteria</taxon>
        <taxon>Pseudomonadati</taxon>
        <taxon>Pseudomonadota</taxon>
        <taxon>Gammaproteobacteria</taxon>
        <taxon>Lysobacterales</taxon>
        <taxon>Lysobacteraceae</taxon>
        <taxon>Lysobacter</taxon>
    </lineage>
</organism>
<gene>
    <name evidence="3" type="ORF">GCM10025759_35640</name>
</gene>
<comment type="similarity">
    <text evidence="1 2">Belongs to the RTX toxin acyltransferase family.</text>
</comment>
<comment type="subcellular location">
    <subcellularLocation>
        <location evidence="2">Cytoplasm</location>
    </subcellularLocation>
</comment>
<keyword evidence="2" id="KW-0808">Transferase</keyword>
<evidence type="ECO:0000256" key="1">
    <source>
        <dbReference type="ARBA" id="ARBA00005686"/>
    </source>
</evidence>
<dbReference type="RefSeq" id="WP_158983777.1">
    <property type="nucleotide sequence ID" value="NZ_BAABKY010000006.1"/>
</dbReference>
<keyword evidence="2" id="KW-0012">Acyltransferase</keyword>
<dbReference type="EMBL" id="BAABKY010000006">
    <property type="protein sequence ID" value="GAA5083085.1"/>
    <property type="molecule type" value="Genomic_DNA"/>
</dbReference>